<keyword evidence="2" id="KW-1185">Reference proteome</keyword>
<reference evidence="1 2" key="1">
    <citation type="submission" date="2014-06" db="EMBL/GenBank/DDBJ databases">
        <title>Evolutionary Origins and Diversification of the Mycorrhizal Mutualists.</title>
        <authorList>
            <consortium name="DOE Joint Genome Institute"/>
            <consortium name="Mycorrhizal Genomics Consortium"/>
            <person name="Kohler A."/>
            <person name="Kuo A."/>
            <person name="Nagy L.G."/>
            <person name="Floudas D."/>
            <person name="Copeland A."/>
            <person name="Barry K.W."/>
            <person name="Cichocki N."/>
            <person name="Veneault-Fourrey C."/>
            <person name="LaButti K."/>
            <person name="Lindquist E.A."/>
            <person name="Lipzen A."/>
            <person name="Lundell T."/>
            <person name="Morin E."/>
            <person name="Murat C."/>
            <person name="Riley R."/>
            <person name="Ohm R."/>
            <person name="Sun H."/>
            <person name="Tunlid A."/>
            <person name="Henrissat B."/>
            <person name="Grigoriev I.V."/>
            <person name="Hibbett D.S."/>
            <person name="Martin F."/>
        </authorList>
    </citation>
    <scope>NUCLEOTIDE SEQUENCE [LARGE SCALE GENOMIC DNA]</scope>
    <source>
        <strain evidence="1 2">SS14</strain>
    </source>
</reference>
<sequence>MATTRISMDTSYSRIVEWLEFEKEAFFSSYNRSIVVAWAFITSQSSMAHPLFFKCIYHIAQMDSGKPFRLRYDHGEGLDSITADGHRGQAVGMGLFCQETTKSMAGNCTYEPTKPLRELTAYDHLKWLYRYGFSHYTRNVRELRGHVEPDVLIAMMSLATADI</sequence>
<evidence type="ECO:0000313" key="2">
    <source>
        <dbReference type="Proteomes" id="UP000054279"/>
    </source>
</evidence>
<protein>
    <submittedName>
        <fullName evidence="1">Uncharacterized protein</fullName>
    </submittedName>
</protein>
<organism evidence="1 2">
    <name type="scientific">Sphaerobolus stellatus (strain SS14)</name>
    <dbReference type="NCBI Taxonomy" id="990650"/>
    <lineage>
        <taxon>Eukaryota</taxon>
        <taxon>Fungi</taxon>
        <taxon>Dikarya</taxon>
        <taxon>Basidiomycota</taxon>
        <taxon>Agaricomycotina</taxon>
        <taxon>Agaricomycetes</taxon>
        <taxon>Phallomycetidae</taxon>
        <taxon>Geastrales</taxon>
        <taxon>Sphaerobolaceae</taxon>
        <taxon>Sphaerobolus</taxon>
    </lineage>
</organism>
<name>A0A0C9UAF4_SPHS4</name>
<gene>
    <name evidence="1" type="ORF">M422DRAFT_272910</name>
</gene>
<evidence type="ECO:0000313" key="1">
    <source>
        <dbReference type="EMBL" id="KIJ26052.1"/>
    </source>
</evidence>
<dbReference type="HOGENOM" id="CLU_1628121_0_0_1"/>
<dbReference type="Proteomes" id="UP000054279">
    <property type="component" value="Unassembled WGS sequence"/>
</dbReference>
<proteinExistence type="predicted"/>
<dbReference type="EMBL" id="KN837386">
    <property type="protein sequence ID" value="KIJ26052.1"/>
    <property type="molecule type" value="Genomic_DNA"/>
</dbReference>
<accession>A0A0C9UAF4</accession>
<dbReference type="AlphaFoldDB" id="A0A0C9UAF4"/>